<reference evidence="2" key="1">
    <citation type="journal article" date="2014" name="Front. Microbiol.">
        <title>High frequency of phylogenetically diverse reductive dehalogenase-homologous genes in deep subseafloor sedimentary metagenomes.</title>
        <authorList>
            <person name="Kawai M."/>
            <person name="Futagami T."/>
            <person name="Toyoda A."/>
            <person name="Takaki Y."/>
            <person name="Nishi S."/>
            <person name="Hori S."/>
            <person name="Arai W."/>
            <person name="Tsubouchi T."/>
            <person name="Morono Y."/>
            <person name="Uchiyama I."/>
            <person name="Ito T."/>
            <person name="Fujiyama A."/>
            <person name="Inagaki F."/>
            <person name="Takami H."/>
        </authorList>
    </citation>
    <scope>NUCLEOTIDE SEQUENCE</scope>
    <source>
        <strain evidence="2">Expedition CK06-06</strain>
    </source>
</reference>
<comment type="caution">
    <text evidence="2">The sequence shown here is derived from an EMBL/GenBank/DDBJ whole genome shotgun (WGS) entry which is preliminary data.</text>
</comment>
<sequence length="47" mass="5707">TIYLNFNRSKLIRTISITKQFIIIYFFTAMFTFIHLFIYPIIVTDNN</sequence>
<evidence type="ECO:0000313" key="2">
    <source>
        <dbReference type="EMBL" id="GAG48657.1"/>
    </source>
</evidence>
<keyword evidence="1" id="KW-0812">Transmembrane</keyword>
<organism evidence="2">
    <name type="scientific">marine sediment metagenome</name>
    <dbReference type="NCBI Taxonomy" id="412755"/>
    <lineage>
        <taxon>unclassified sequences</taxon>
        <taxon>metagenomes</taxon>
        <taxon>ecological metagenomes</taxon>
    </lineage>
</organism>
<dbReference type="AlphaFoldDB" id="X0YP02"/>
<evidence type="ECO:0000256" key="1">
    <source>
        <dbReference type="SAM" id="Phobius"/>
    </source>
</evidence>
<gene>
    <name evidence="2" type="ORF">S01H1_77071</name>
</gene>
<name>X0YP02_9ZZZZ</name>
<keyword evidence="1" id="KW-1133">Transmembrane helix</keyword>
<dbReference type="EMBL" id="BARS01051781">
    <property type="protein sequence ID" value="GAG48657.1"/>
    <property type="molecule type" value="Genomic_DNA"/>
</dbReference>
<protein>
    <submittedName>
        <fullName evidence="2">Uncharacterized protein</fullName>
    </submittedName>
</protein>
<accession>X0YP02</accession>
<proteinExistence type="predicted"/>
<feature type="non-terminal residue" evidence="2">
    <location>
        <position position="1"/>
    </location>
</feature>
<keyword evidence="1" id="KW-0472">Membrane</keyword>
<feature type="transmembrane region" description="Helical" evidence="1">
    <location>
        <begin position="21"/>
        <end position="42"/>
    </location>
</feature>